<protein>
    <submittedName>
        <fullName evidence="3">AMP-binding protein</fullName>
    </submittedName>
</protein>
<dbReference type="Proteomes" id="UP001243757">
    <property type="component" value="Unassembled WGS sequence"/>
</dbReference>
<evidence type="ECO:0000259" key="2">
    <source>
        <dbReference type="Pfam" id="PF13193"/>
    </source>
</evidence>
<evidence type="ECO:0000313" key="4">
    <source>
        <dbReference type="Proteomes" id="UP001243757"/>
    </source>
</evidence>
<organism evidence="3 4">
    <name type="scientific">Pseudodonghicola flavimaris</name>
    <dbReference type="NCBI Taxonomy" id="3050036"/>
    <lineage>
        <taxon>Bacteria</taxon>
        <taxon>Pseudomonadati</taxon>
        <taxon>Pseudomonadota</taxon>
        <taxon>Alphaproteobacteria</taxon>
        <taxon>Rhodobacterales</taxon>
        <taxon>Paracoccaceae</taxon>
        <taxon>Pseudodonghicola</taxon>
    </lineage>
</organism>
<gene>
    <name evidence="3" type="ORF">QO033_19010</name>
</gene>
<reference evidence="3 4" key="1">
    <citation type="submission" date="2023-05" db="EMBL/GenBank/DDBJ databases">
        <title>Pseudodonghicola sp. nov.</title>
        <authorList>
            <person name="Huang J."/>
        </authorList>
    </citation>
    <scope>NUCLEOTIDE SEQUENCE [LARGE SCALE GENOMIC DNA]</scope>
    <source>
        <strain evidence="3 4">IC7</strain>
    </source>
</reference>
<dbReference type="InterPro" id="IPR045851">
    <property type="entry name" value="AMP-bd_C_sf"/>
</dbReference>
<dbReference type="InterPro" id="IPR020845">
    <property type="entry name" value="AMP-binding_CS"/>
</dbReference>
<dbReference type="InterPro" id="IPR042099">
    <property type="entry name" value="ANL_N_sf"/>
</dbReference>
<comment type="caution">
    <text evidence="3">The sequence shown here is derived from an EMBL/GenBank/DDBJ whole genome shotgun (WGS) entry which is preliminary data.</text>
</comment>
<proteinExistence type="predicted"/>
<sequence length="550" mass="59543">MSLSQPHLGPDCSILRNLAHQAETRPQAMAIGYYGADLSYGTLWDQVRRLAAALLGLGVRPGDRVAVDLQNSPQYVIAYYAVLAVRGVVVPLNPMYRAEEVAAILSDAGAQVALVAEDLLDRFTGWDGAEALTLVVARYADMLPAAPVAPPPALTQAPAVGLDHDPRLIGWSVALDRPAPDLVPGLTAPAGDPAVLPYTSGSTGRPKGCLHDHRSVMHTAVLQAEWYAMRADSVITAVQPLFHVAGMQGSMNAAIHAGAMLMIMTRWDADTAISLFGHYRVSFWNAPPTMVVDMMSRGASVEPALRRVEILTGGGAAMPVPVAARLRAEFGLEYIEAFGMSETMSPTHLNPVRAPQAGTVGIPAQMTDAMIVDPETLAPLPDGEVGELVVSGPQLMRGYWNRPDADAETFFDHAGRRFLRTGDLALRQPDGYYRIVDRLKRMINASGFKVWPTEVEHVIFGHPAVEGVCVIAAPDPYRGETVKALVQLRRGEALTAEALIGWLGPHLARFKLPRQVEFVDSLPRTASHKVDWRLLQEREAARATDRAPRT</sequence>
<dbReference type="Gene3D" id="3.30.300.30">
    <property type="match status" value="1"/>
</dbReference>
<dbReference type="InterPro" id="IPR050237">
    <property type="entry name" value="ATP-dep_AMP-bd_enzyme"/>
</dbReference>
<evidence type="ECO:0000313" key="3">
    <source>
        <dbReference type="EMBL" id="MDK3019776.1"/>
    </source>
</evidence>
<dbReference type="PANTHER" id="PTHR43767">
    <property type="entry name" value="LONG-CHAIN-FATTY-ACID--COA LIGASE"/>
    <property type="match status" value="1"/>
</dbReference>
<dbReference type="PROSITE" id="PS00455">
    <property type="entry name" value="AMP_BINDING"/>
    <property type="match status" value="1"/>
</dbReference>
<evidence type="ECO:0000259" key="1">
    <source>
        <dbReference type="Pfam" id="PF00501"/>
    </source>
</evidence>
<dbReference type="SUPFAM" id="SSF56801">
    <property type="entry name" value="Acetyl-CoA synthetase-like"/>
    <property type="match status" value="1"/>
</dbReference>
<dbReference type="Gene3D" id="3.40.50.12780">
    <property type="entry name" value="N-terminal domain of ligase-like"/>
    <property type="match status" value="1"/>
</dbReference>
<keyword evidence="4" id="KW-1185">Reference proteome</keyword>
<feature type="domain" description="AMP-binding enzyme C-terminal" evidence="2">
    <location>
        <begin position="454"/>
        <end position="529"/>
    </location>
</feature>
<dbReference type="InterPro" id="IPR000873">
    <property type="entry name" value="AMP-dep_synth/lig_dom"/>
</dbReference>
<dbReference type="Pfam" id="PF13193">
    <property type="entry name" value="AMP-binding_C"/>
    <property type="match status" value="1"/>
</dbReference>
<dbReference type="Pfam" id="PF00501">
    <property type="entry name" value="AMP-binding"/>
    <property type="match status" value="1"/>
</dbReference>
<feature type="domain" description="AMP-dependent synthetase/ligase" evidence="1">
    <location>
        <begin position="19"/>
        <end position="400"/>
    </location>
</feature>
<accession>A0ABT7F5A0</accession>
<dbReference type="PANTHER" id="PTHR43767:SF1">
    <property type="entry name" value="NONRIBOSOMAL PEPTIDE SYNTHASE PES1 (EUROFUNG)-RELATED"/>
    <property type="match status" value="1"/>
</dbReference>
<dbReference type="RefSeq" id="WP_284482549.1">
    <property type="nucleotide sequence ID" value="NZ_JASNJD010000018.1"/>
</dbReference>
<dbReference type="EMBL" id="JASNJD010000018">
    <property type="protein sequence ID" value="MDK3019776.1"/>
    <property type="molecule type" value="Genomic_DNA"/>
</dbReference>
<dbReference type="InterPro" id="IPR025110">
    <property type="entry name" value="AMP-bd_C"/>
</dbReference>
<name>A0ABT7F5A0_9RHOB</name>